<evidence type="ECO:0000256" key="7">
    <source>
        <dbReference type="ARBA" id="ARBA00033409"/>
    </source>
</evidence>
<comment type="caution">
    <text evidence="11">The sequence shown here is derived from an EMBL/GenBank/DDBJ whole genome shotgun (WGS) entry which is preliminary data.</text>
</comment>
<evidence type="ECO:0000256" key="6">
    <source>
        <dbReference type="ARBA" id="ARBA00023204"/>
    </source>
</evidence>
<dbReference type="PANTHER" id="PTHR33991">
    <property type="entry name" value="DNA REPAIR PROTEIN RECO"/>
    <property type="match status" value="1"/>
</dbReference>
<keyword evidence="6 8" id="KW-0234">DNA repair</keyword>
<sequence>MPLYRDECVVLRTHKLGEADRIVTMLSREHGKIRAVAKGVRRTASKFGSRLEPFMVVDAQFYEGRSLDIVTQAESLGAYGARIVADYGAYTAASAMVETADRLSEADAGLQQYLLLVGALRSLSRGEHQPSATLDSYLLRAMSIAGWAPSFSDCAVTGEPGPHSAFVVQLGGVVADAAAPPGTPRLDPATLAVLGQLLAGDWGSVDVTDERTRSRASGVVAAYAQWHLERSLRSLPHVDRTEHPSPLAPHPGGVPAAVAAVPAPAVPTPDVQDPDPGPDTDPVTAPGGTRA</sequence>
<keyword evidence="5 8" id="KW-0233">DNA recombination</keyword>
<evidence type="ECO:0000259" key="10">
    <source>
        <dbReference type="Pfam" id="PF11967"/>
    </source>
</evidence>
<dbReference type="Pfam" id="PF11967">
    <property type="entry name" value="RecO_N"/>
    <property type="match status" value="1"/>
</dbReference>
<dbReference type="InterPro" id="IPR003717">
    <property type="entry name" value="RecO"/>
</dbReference>
<evidence type="ECO:0000256" key="4">
    <source>
        <dbReference type="ARBA" id="ARBA00022763"/>
    </source>
</evidence>
<dbReference type="InterPro" id="IPR042242">
    <property type="entry name" value="RecO_C"/>
</dbReference>
<dbReference type="SUPFAM" id="SSF50249">
    <property type="entry name" value="Nucleic acid-binding proteins"/>
    <property type="match status" value="1"/>
</dbReference>
<reference evidence="11 12" key="1">
    <citation type="submission" date="2020-03" db="EMBL/GenBank/DDBJ databases">
        <title>Above-ground endophytic microbial communities from plants in different locations in the United States.</title>
        <authorList>
            <person name="Frank C."/>
        </authorList>
    </citation>
    <scope>NUCLEOTIDE SEQUENCE [LARGE SCALE GENOMIC DNA]</scope>
    <source>
        <strain evidence="11 12">WW7</strain>
    </source>
</reference>
<evidence type="ECO:0000256" key="8">
    <source>
        <dbReference type="HAMAP-Rule" id="MF_00201"/>
    </source>
</evidence>
<feature type="compositionally biased region" description="Low complexity" evidence="9">
    <location>
        <begin position="280"/>
        <end position="291"/>
    </location>
</feature>
<comment type="similarity">
    <text evidence="2 8">Belongs to the RecO family.</text>
</comment>
<dbReference type="InterPro" id="IPR012340">
    <property type="entry name" value="NA-bd_OB-fold"/>
</dbReference>
<gene>
    <name evidence="8" type="primary">recO</name>
    <name evidence="11" type="ORF">E9228_000682</name>
</gene>
<dbReference type="Pfam" id="PF02565">
    <property type="entry name" value="RecO_C"/>
    <property type="match status" value="1"/>
</dbReference>
<comment type="function">
    <text evidence="1 8">Involved in DNA repair and RecF pathway recombination.</text>
</comment>
<feature type="domain" description="DNA replication/recombination mediator RecO N-terminal" evidence="10">
    <location>
        <begin position="1"/>
        <end position="78"/>
    </location>
</feature>
<dbReference type="Gene3D" id="2.40.50.140">
    <property type="entry name" value="Nucleic acid-binding proteins"/>
    <property type="match status" value="1"/>
</dbReference>
<name>A0ABX0T7A1_9MICO</name>
<keyword evidence="4 8" id="KW-0227">DNA damage</keyword>
<feature type="region of interest" description="Disordered" evidence="9">
    <location>
        <begin position="238"/>
        <end position="291"/>
    </location>
</feature>
<evidence type="ECO:0000256" key="2">
    <source>
        <dbReference type="ARBA" id="ARBA00007452"/>
    </source>
</evidence>
<protein>
    <recommendedName>
        <fullName evidence="3 8">DNA repair protein RecO</fullName>
    </recommendedName>
    <alternativeName>
        <fullName evidence="7 8">Recombination protein O</fullName>
    </alternativeName>
</protein>
<accession>A0ABX0T7A1</accession>
<dbReference type="SUPFAM" id="SSF57863">
    <property type="entry name" value="ArfGap/RecO-like zinc finger"/>
    <property type="match status" value="1"/>
</dbReference>
<dbReference type="HAMAP" id="MF_00201">
    <property type="entry name" value="RecO"/>
    <property type="match status" value="1"/>
</dbReference>
<dbReference type="Proteomes" id="UP001318300">
    <property type="component" value="Unassembled WGS sequence"/>
</dbReference>
<evidence type="ECO:0000256" key="3">
    <source>
        <dbReference type="ARBA" id="ARBA00021310"/>
    </source>
</evidence>
<evidence type="ECO:0000313" key="11">
    <source>
        <dbReference type="EMBL" id="NII40063.1"/>
    </source>
</evidence>
<evidence type="ECO:0000256" key="5">
    <source>
        <dbReference type="ARBA" id="ARBA00023172"/>
    </source>
</evidence>
<evidence type="ECO:0000256" key="1">
    <source>
        <dbReference type="ARBA" id="ARBA00003065"/>
    </source>
</evidence>
<dbReference type="InterPro" id="IPR037278">
    <property type="entry name" value="ARFGAP/RecO"/>
</dbReference>
<feature type="compositionally biased region" description="Low complexity" evidence="9">
    <location>
        <begin position="250"/>
        <end position="271"/>
    </location>
</feature>
<dbReference type="NCBIfam" id="TIGR00613">
    <property type="entry name" value="reco"/>
    <property type="match status" value="1"/>
</dbReference>
<dbReference type="EMBL" id="JAAOYO010000001">
    <property type="protein sequence ID" value="NII40063.1"/>
    <property type="molecule type" value="Genomic_DNA"/>
</dbReference>
<dbReference type="PANTHER" id="PTHR33991:SF1">
    <property type="entry name" value="DNA REPAIR PROTEIN RECO"/>
    <property type="match status" value="1"/>
</dbReference>
<organism evidence="11 12">
    <name type="scientific">Curtobacterium salicis</name>
    <dbReference type="NCBI Taxonomy" id="1779862"/>
    <lineage>
        <taxon>Bacteria</taxon>
        <taxon>Bacillati</taxon>
        <taxon>Actinomycetota</taxon>
        <taxon>Actinomycetes</taxon>
        <taxon>Micrococcales</taxon>
        <taxon>Microbacteriaceae</taxon>
        <taxon>Curtobacterium</taxon>
    </lineage>
</organism>
<evidence type="ECO:0000256" key="9">
    <source>
        <dbReference type="SAM" id="MobiDB-lite"/>
    </source>
</evidence>
<proteinExistence type="inferred from homology"/>
<dbReference type="Gene3D" id="1.20.1440.120">
    <property type="entry name" value="Recombination protein O, C-terminal domain"/>
    <property type="match status" value="1"/>
</dbReference>
<evidence type="ECO:0000313" key="12">
    <source>
        <dbReference type="Proteomes" id="UP001318300"/>
    </source>
</evidence>
<dbReference type="InterPro" id="IPR022572">
    <property type="entry name" value="DNA_rep/recomb_RecO_N"/>
</dbReference>
<keyword evidence="12" id="KW-1185">Reference proteome</keyword>